<reference evidence="1 2" key="1">
    <citation type="submission" date="2019-05" db="EMBL/GenBank/DDBJ databases">
        <authorList>
            <consortium name="Pathogen Informatics"/>
        </authorList>
    </citation>
    <scope>NUCLEOTIDE SEQUENCE [LARGE SCALE GENOMIC DNA]</scope>
    <source>
        <strain evidence="1 2">NCTC11557</strain>
    </source>
</reference>
<dbReference type="AlphaFoldDB" id="A0AAE9U3B4"/>
<evidence type="ECO:0000313" key="2">
    <source>
        <dbReference type="Proteomes" id="UP000339049"/>
    </source>
</evidence>
<dbReference type="Pfam" id="PF07852">
    <property type="entry name" value="DUF1642"/>
    <property type="match status" value="1"/>
</dbReference>
<dbReference type="Proteomes" id="UP000339049">
    <property type="component" value="Unassembled WGS sequence"/>
</dbReference>
<organism evidence="1 2">
    <name type="scientific">Streptococcus dysgalactiae subsp. equisimilis</name>
    <name type="common">Streptococcus equisimilis</name>
    <dbReference type="NCBI Taxonomy" id="119602"/>
    <lineage>
        <taxon>Bacteria</taxon>
        <taxon>Bacillati</taxon>
        <taxon>Bacillota</taxon>
        <taxon>Bacilli</taxon>
        <taxon>Lactobacillales</taxon>
        <taxon>Streptococcaceae</taxon>
        <taxon>Streptococcus</taxon>
    </lineage>
</organism>
<proteinExistence type="predicted"/>
<accession>A0AAE9U3B4</accession>
<dbReference type="InterPro" id="IPR012865">
    <property type="entry name" value="DUF1642"/>
</dbReference>
<gene>
    <name evidence="1" type="ORF">NCTC11557_01729</name>
</gene>
<protein>
    <submittedName>
        <fullName evidence="1">Protein of uncharacterized function (DUF1642)</fullName>
    </submittedName>
</protein>
<comment type="caution">
    <text evidence="1">The sequence shown here is derived from an EMBL/GenBank/DDBJ whole genome shotgun (WGS) entry which is preliminary data.</text>
</comment>
<evidence type="ECO:0000313" key="1">
    <source>
        <dbReference type="EMBL" id="VTT25743.1"/>
    </source>
</evidence>
<name>A0AAE9U3B4_STREQ</name>
<sequence length="183" mass="21118">MNIEEAKKIVDKLSVDSDELWKIPMIPAHKVKALLDTLDQPKPEIPQFVADWIEGLKKEFPDNLPNQLYHVTRQGWGNGLEYKDSKTKEMKTLYNCGGKIKKDLVNALIYGYTIKKEKLYKVRDKRLSPNQNYLNFDKCSECWLFSNGISTLSLNASHARKALEESGFNVFDDDNYEIIEVAE</sequence>
<dbReference type="RefSeq" id="WP_143935190.1">
    <property type="nucleotide sequence ID" value="NZ_BLBJ01000045.1"/>
</dbReference>
<dbReference type="EMBL" id="CABEIY010000007">
    <property type="protein sequence ID" value="VTT25743.1"/>
    <property type="molecule type" value="Genomic_DNA"/>
</dbReference>